<dbReference type="Gene3D" id="3.30.700.10">
    <property type="entry name" value="Glycoprotein, Type 4 Pilin"/>
    <property type="match status" value="1"/>
</dbReference>
<accession>A0A5K7XHW1</accession>
<dbReference type="NCBIfam" id="TIGR02532">
    <property type="entry name" value="IV_pilin_GFxxxE"/>
    <property type="match status" value="1"/>
</dbReference>
<dbReference type="PANTHER" id="PTHR30093:SF2">
    <property type="entry name" value="TYPE II SECRETION SYSTEM PROTEIN H"/>
    <property type="match status" value="1"/>
</dbReference>
<evidence type="ECO:0000313" key="3">
    <source>
        <dbReference type="Proteomes" id="UP000326837"/>
    </source>
</evidence>
<reference evidence="3" key="1">
    <citation type="submission" date="2019-10" db="EMBL/GenBank/DDBJ databases">
        <title>Lacipirellula parvula gen. nov., sp. nov., representing a lineage of planctomycetes widespread in freshwater anoxic habitats, and description of the family Lacipirellulaceae.</title>
        <authorList>
            <person name="Dedysh S.N."/>
            <person name="Kulichevskaya I.S."/>
            <person name="Beletsky A.V."/>
            <person name="Rakitin A.L."/>
            <person name="Mardanov A.V."/>
            <person name="Ivanova A.A."/>
            <person name="Saltykova V.X."/>
            <person name="Rijpstra W.I.C."/>
            <person name="Sinninghe Damste J.S."/>
            <person name="Ravin N.V."/>
        </authorList>
    </citation>
    <scope>NUCLEOTIDE SEQUENCE [LARGE SCALE GENOMIC DNA]</scope>
    <source>
        <strain evidence="3">PX69</strain>
    </source>
</reference>
<organism evidence="2 3">
    <name type="scientific">Lacipirellula parvula</name>
    <dbReference type="NCBI Taxonomy" id="2650471"/>
    <lineage>
        <taxon>Bacteria</taxon>
        <taxon>Pseudomonadati</taxon>
        <taxon>Planctomycetota</taxon>
        <taxon>Planctomycetia</taxon>
        <taxon>Pirellulales</taxon>
        <taxon>Lacipirellulaceae</taxon>
        <taxon>Lacipirellula</taxon>
    </lineage>
</organism>
<protein>
    <recommendedName>
        <fullName evidence="1">DUF1559 domain-containing protein</fullName>
    </recommendedName>
</protein>
<feature type="domain" description="DUF1559" evidence="1">
    <location>
        <begin position="38"/>
        <end position="324"/>
    </location>
</feature>
<gene>
    <name evidence="2" type="ORF">PLANPX_6082</name>
</gene>
<keyword evidence="3" id="KW-1185">Reference proteome</keyword>
<dbReference type="InterPro" id="IPR012902">
    <property type="entry name" value="N_methyl_site"/>
</dbReference>
<dbReference type="Proteomes" id="UP000326837">
    <property type="component" value="Chromosome"/>
</dbReference>
<dbReference type="PANTHER" id="PTHR30093">
    <property type="entry name" value="GENERAL SECRETION PATHWAY PROTEIN G"/>
    <property type="match status" value="1"/>
</dbReference>
<dbReference type="EMBL" id="AP021861">
    <property type="protein sequence ID" value="BBO36470.1"/>
    <property type="molecule type" value="Genomic_DNA"/>
</dbReference>
<evidence type="ECO:0000259" key="1">
    <source>
        <dbReference type="Pfam" id="PF07596"/>
    </source>
</evidence>
<sequence length="347" mass="36701">MHMVPCASSRRWAFTLVELLVVIAIIGLLVALLLPAVQSAREAARRSSCQNNFKQMGLGLLNHEAALGHLPAGARMTLGASGPQILANANVATLPYLEQGAVTLRWNQSLDYWKQLPEILATPIPLFTCPSNGVQTVANQIYEQLGIPAGVRLATTDYAYSRGATDAWCLANEFPDSERGVFHIVAAGYAEPTKLCQIGDGTSRTIAMGEAAGGETWPVCVRPGCNEAVEPPGVEPPRVDVPWMIGNLGNNEIAAGGYPYAGIYAATVESLGKRPVTSTLVDEAAITDCRSTTNGGTHATSNFRSDHAGGGFFLNCDGSVRFLEAAAELAVYRALSTIAGDEAGDWP</sequence>
<proteinExistence type="predicted"/>
<dbReference type="InterPro" id="IPR045584">
    <property type="entry name" value="Pilin-like"/>
</dbReference>
<dbReference type="Pfam" id="PF07596">
    <property type="entry name" value="SBP_bac_10"/>
    <property type="match status" value="1"/>
</dbReference>
<dbReference type="SUPFAM" id="SSF54523">
    <property type="entry name" value="Pili subunits"/>
    <property type="match status" value="1"/>
</dbReference>
<dbReference type="InterPro" id="IPR011453">
    <property type="entry name" value="DUF1559"/>
</dbReference>
<dbReference type="AlphaFoldDB" id="A0A5K7XHW1"/>
<dbReference type="InterPro" id="IPR027558">
    <property type="entry name" value="Pre_pil_HX9DG_C"/>
</dbReference>
<evidence type="ECO:0000313" key="2">
    <source>
        <dbReference type="EMBL" id="BBO36470.1"/>
    </source>
</evidence>
<name>A0A5K7XHW1_9BACT</name>
<dbReference type="KEGG" id="lpav:PLANPX_6082"/>
<dbReference type="NCBIfam" id="TIGR04294">
    <property type="entry name" value="pre_pil_HX9DG"/>
    <property type="match status" value="1"/>
</dbReference>